<feature type="domain" description="Fibronectin type-III" evidence="4">
    <location>
        <begin position="871"/>
        <end position="971"/>
    </location>
</feature>
<name>A0A0B7AWW6_9EUPU</name>
<dbReference type="PROSITE" id="PS50853">
    <property type="entry name" value="FN3"/>
    <property type="match status" value="5"/>
</dbReference>
<dbReference type="InterPro" id="IPR003598">
    <property type="entry name" value="Ig_sub2"/>
</dbReference>
<dbReference type="PANTHER" id="PTHR46708:SF11">
    <property type="entry name" value="RECEPTOR-TYPE TYROSINE-PROTEIN PHOSPHATASE ETA-LIKE"/>
    <property type="match status" value="1"/>
</dbReference>
<dbReference type="SUPFAM" id="SSF48726">
    <property type="entry name" value="Immunoglobulin"/>
    <property type="match status" value="1"/>
</dbReference>
<feature type="non-terminal residue" evidence="5">
    <location>
        <position position="1"/>
    </location>
</feature>
<gene>
    <name evidence="5" type="primary">ORF142563</name>
</gene>
<keyword evidence="1" id="KW-0677">Repeat</keyword>
<dbReference type="InterPro" id="IPR007110">
    <property type="entry name" value="Ig-like_dom"/>
</dbReference>
<dbReference type="InterPro" id="IPR036179">
    <property type="entry name" value="Ig-like_dom_sf"/>
</dbReference>
<organism evidence="5">
    <name type="scientific">Arion vulgaris</name>
    <dbReference type="NCBI Taxonomy" id="1028688"/>
    <lineage>
        <taxon>Eukaryota</taxon>
        <taxon>Metazoa</taxon>
        <taxon>Spiralia</taxon>
        <taxon>Lophotrochozoa</taxon>
        <taxon>Mollusca</taxon>
        <taxon>Gastropoda</taxon>
        <taxon>Heterobranchia</taxon>
        <taxon>Euthyneura</taxon>
        <taxon>Panpulmonata</taxon>
        <taxon>Eupulmonata</taxon>
        <taxon>Stylommatophora</taxon>
        <taxon>Helicina</taxon>
        <taxon>Arionoidea</taxon>
        <taxon>Arionidae</taxon>
        <taxon>Arion</taxon>
    </lineage>
</organism>
<evidence type="ECO:0000259" key="4">
    <source>
        <dbReference type="PROSITE" id="PS50853"/>
    </source>
</evidence>
<protein>
    <submittedName>
        <fullName evidence="5">Uncharacterized protein</fullName>
    </submittedName>
</protein>
<feature type="compositionally biased region" description="Low complexity" evidence="2">
    <location>
        <begin position="334"/>
        <end position="351"/>
    </location>
</feature>
<dbReference type="InterPro" id="IPR013783">
    <property type="entry name" value="Ig-like_fold"/>
</dbReference>
<dbReference type="Gene3D" id="2.60.40.10">
    <property type="entry name" value="Immunoglobulins"/>
    <property type="match status" value="6"/>
</dbReference>
<dbReference type="EMBL" id="HACG01037545">
    <property type="protein sequence ID" value="CEK84410.1"/>
    <property type="molecule type" value="Transcribed_RNA"/>
</dbReference>
<dbReference type="InterPro" id="IPR003961">
    <property type="entry name" value="FN3_dom"/>
</dbReference>
<proteinExistence type="predicted"/>
<dbReference type="SMART" id="SM00060">
    <property type="entry name" value="FN3"/>
    <property type="match status" value="7"/>
</dbReference>
<dbReference type="SMART" id="SM00408">
    <property type="entry name" value="IGc2"/>
    <property type="match status" value="1"/>
</dbReference>
<dbReference type="AlphaFoldDB" id="A0A0B7AWW6"/>
<evidence type="ECO:0000256" key="2">
    <source>
        <dbReference type="SAM" id="MobiDB-lite"/>
    </source>
</evidence>
<feature type="domain" description="Fibronectin type-III" evidence="4">
    <location>
        <begin position="745"/>
        <end position="846"/>
    </location>
</feature>
<dbReference type="InterPro" id="IPR050991">
    <property type="entry name" value="ECM_Regulatory_Proteins"/>
</dbReference>
<dbReference type="Pfam" id="PF00041">
    <property type="entry name" value="fn3"/>
    <property type="match status" value="1"/>
</dbReference>
<evidence type="ECO:0000259" key="3">
    <source>
        <dbReference type="PROSITE" id="PS50835"/>
    </source>
</evidence>
<evidence type="ECO:0000256" key="1">
    <source>
        <dbReference type="ARBA" id="ARBA00022737"/>
    </source>
</evidence>
<reference evidence="5" key="1">
    <citation type="submission" date="2014-12" db="EMBL/GenBank/DDBJ databases">
        <title>Insight into the proteome of Arion vulgaris.</title>
        <authorList>
            <person name="Aradska J."/>
            <person name="Bulat T."/>
            <person name="Smidak R."/>
            <person name="Sarate P."/>
            <person name="Gangsoo J."/>
            <person name="Sialana F."/>
            <person name="Bilban M."/>
            <person name="Lubec G."/>
        </authorList>
    </citation>
    <scope>NUCLEOTIDE SEQUENCE</scope>
    <source>
        <tissue evidence="5">Skin</tissue>
    </source>
</reference>
<evidence type="ECO:0000313" key="5">
    <source>
        <dbReference type="EMBL" id="CEK84410.1"/>
    </source>
</evidence>
<dbReference type="SUPFAM" id="SSF49265">
    <property type="entry name" value="Fibronectin type III"/>
    <property type="match status" value="4"/>
</dbReference>
<dbReference type="CDD" id="cd00063">
    <property type="entry name" value="FN3"/>
    <property type="match status" value="4"/>
</dbReference>
<dbReference type="PANTHER" id="PTHR46708">
    <property type="entry name" value="TENASCIN"/>
    <property type="match status" value="1"/>
</dbReference>
<sequence>SKSRQIGTLRVTVQRKEVTVDREISIEGSNYMDEGKTMNLKCNVTGDYQEPEDLEWFKDGNKLNSRLNPNIVITKFRPHNTRTLVSELRIERSSVSDSGTYICRSTSGLVESTKVVVLRVQRPEPPTVENYQVSLKPIHVSPREVKIKWVVDEGNLNDIKGFDVFLKQDGRTRLEQSLKPNERFVVYKQLLPQSRYEVVVLTKTSLGNVSNSNMTFTAQDPQSDSSNKEPAVDLDIVEIRDNAALVDITTRNLDRLQFRTYRLRVNDLNVRDNGNTILDTRKQSDEPVVVLHKLKPNNEYKVIIDILSAIGTPVLDVSAIFKTSGKGGFRPRVSASSSSQPLPSNLQQEQSTTRVTPSFVVTSQAIVLTTRTPTEQVTEAFTLPSTELTPGVTEKASAYVMAIKISNRTPRGVDIRWTVDRGPLENVTNFLVAIKGTRNQTLLKQTLPGDQRYITVTPLSPDTRYFVNVKANGQDGVLIERDLEFRTAPAGYVPDTSLPVLELEVNEVRAADAKIVWTPNNTEPGMIKNYRLQVLDGGPDGYNLLTTKFPPSSKTLNLKYIQSNTRYHVIVEALTEDDSVLMKTSLTFQTVSTNEYGVSVYSSSSNITAPIYDPGYVQHNEVPTLDLFIQPTGASSTGLSWELKNIPQAALGGYSLSVRNNDQNGRVLLQEKMPFNTNYFKLDGLSRDRSYYLDLEALTYGGGLTFVRASTIYTPGRSVTPLHVKSIYQSSEKEEVNVEDNNNKPEIDLELTPDGIDKVKLNWKVVGGDNSQPIVSYRVKVHDDGPDGRLLLEQPLGLNTLYYTVSGLQEQRKYYIHLDALDRQGRVIEYVSSPYLVPRRGQFVESFVVSSTFKEKQTAPTPEQRSKREANNGDLVISQARAQGDNSIDVQWYDISSEGGVPKRETIVRYVEFSSNNPGSIQIQTVPAGQQRLILTKLKPATTYGLQVGSIATSGQYSRWSNTVVTKTGGS</sequence>
<feature type="domain" description="Fibronectin type-III" evidence="4">
    <location>
        <begin position="499"/>
        <end position="593"/>
    </location>
</feature>
<dbReference type="InterPro" id="IPR003599">
    <property type="entry name" value="Ig_sub"/>
</dbReference>
<feature type="domain" description="Ig-like" evidence="3">
    <location>
        <begin position="16"/>
        <end position="116"/>
    </location>
</feature>
<feature type="region of interest" description="Disordered" evidence="2">
    <location>
        <begin position="327"/>
        <end position="354"/>
    </location>
</feature>
<feature type="domain" description="Fibronectin type-III" evidence="4">
    <location>
        <begin position="623"/>
        <end position="717"/>
    </location>
</feature>
<dbReference type="Pfam" id="PF13927">
    <property type="entry name" value="Ig_3"/>
    <property type="match status" value="1"/>
</dbReference>
<dbReference type="InterPro" id="IPR036116">
    <property type="entry name" value="FN3_sf"/>
</dbReference>
<accession>A0A0B7AWW6</accession>
<feature type="domain" description="Fibronectin type-III" evidence="4">
    <location>
        <begin position="399"/>
        <end position="490"/>
    </location>
</feature>
<dbReference type="SMART" id="SM00409">
    <property type="entry name" value="IG"/>
    <property type="match status" value="1"/>
</dbReference>
<dbReference type="PROSITE" id="PS50835">
    <property type="entry name" value="IG_LIKE"/>
    <property type="match status" value="1"/>
</dbReference>